<dbReference type="FunFam" id="3.40.640.10:FF:000025">
    <property type="entry name" value="Histidine decarboxylase"/>
    <property type="match status" value="1"/>
</dbReference>
<evidence type="ECO:0000256" key="10">
    <source>
        <dbReference type="ARBA" id="ARBA00041275"/>
    </source>
</evidence>
<gene>
    <name evidence="13" type="primary">Ddc_4</name>
    <name evidence="13" type="ORF">FJT64_026825</name>
</gene>
<protein>
    <recommendedName>
        <fullName evidence="9">Aromatic-L-amino-acid decarboxylase</fullName>
        <ecNumber evidence="8">4.1.1.28</ecNumber>
    </recommendedName>
    <alternativeName>
        <fullName evidence="10">DOPA decarboxylase</fullName>
    </alternativeName>
</protein>
<keyword evidence="14" id="KW-1185">Reference proteome</keyword>
<dbReference type="Proteomes" id="UP000440578">
    <property type="component" value="Unassembled WGS sequence"/>
</dbReference>
<dbReference type="GO" id="GO:0042427">
    <property type="term" value="P:serotonin biosynthetic process"/>
    <property type="evidence" value="ECO:0007669"/>
    <property type="project" value="TreeGrafter"/>
</dbReference>
<dbReference type="GO" id="GO:0006520">
    <property type="term" value="P:amino acid metabolic process"/>
    <property type="evidence" value="ECO:0007669"/>
    <property type="project" value="InterPro"/>
</dbReference>
<proteinExistence type="inferred from homology"/>
<evidence type="ECO:0000256" key="9">
    <source>
        <dbReference type="ARBA" id="ARBA00040968"/>
    </source>
</evidence>
<evidence type="ECO:0000313" key="14">
    <source>
        <dbReference type="Proteomes" id="UP000440578"/>
    </source>
</evidence>
<evidence type="ECO:0000256" key="5">
    <source>
        <dbReference type="ARBA" id="ARBA00022793"/>
    </source>
</evidence>
<dbReference type="GO" id="GO:0019752">
    <property type="term" value="P:carboxylic acid metabolic process"/>
    <property type="evidence" value="ECO:0007669"/>
    <property type="project" value="InterPro"/>
</dbReference>
<evidence type="ECO:0000256" key="3">
    <source>
        <dbReference type="ARBA" id="ARBA00011738"/>
    </source>
</evidence>
<dbReference type="InterPro" id="IPR015424">
    <property type="entry name" value="PyrdxlP-dep_Trfase"/>
</dbReference>
<dbReference type="Gene3D" id="1.20.1340.10">
    <property type="entry name" value="dopa decarboxylase, N-terminal domain"/>
    <property type="match status" value="1"/>
</dbReference>
<dbReference type="GO" id="GO:0005737">
    <property type="term" value="C:cytoplasm"/>
    <property type="evidence" value="ECO:0007669"/>
    <property type="project" value="TreeGrafter"/>
</dbReference>
<dbReference type="InterPro" id="IPR015421">
    <property type="entry name" value="PyrdxlP-dep_Trfase_major"/>
</dbReference>
<dbReference type="PROSITE" id="PS00392">
    <property type="entry name" value="DDC_GAD_HDC_YDC"/>
    <property type="match status" value="1"/>
</dbReference>
<dbReference type="OrthoDB" id="639767at2759"/>
<feature type="modified residue" description="N6-(pyridoxal phosphate)lysine" evidence="11">
    <location>
        <position position="314"/>
    </location>
</feature>
<evidence type="ECO:0000256" key="8">
    <source>
        <dbReference type="ARBA" id="ARBA00038886"/>
    </source>
</evidence>
<dbReference type="InterPro" id="IPR021115">
    <property type="entry name" value="Pyridoxal-P_BS"/>
</dbReference>
<evidence type="ECO:0000256" key="7">
    <source>
        <dbReference type="ARBA" id="ARBA00023239"/>
    </source>
</evidence>
<comment type="similarity">
    <text evidence="2 12">Belongs to the group II decarboxylase family.</text>
</comment>
<accession>A0A6A4W0D9</accession>
<reference evidence="13 14" key="1">
    <citation type="submission" date="2019-07" db="EMBL/GenBank/DDBJ databases">
        <title>Draft genome assembly of a fouling barnacle, Amphibalanus amphitrite (Darwin, 1854): The first reference genome for Thecostraca.</title>
        <authorList>
            <person name="Kim W."/>
        </authorList>
    </citation>
    <scope>NUCLEOTIDE SEQUENCE [LARGE SCALE GENOMIC DNA]</scope>
    <source>
        <strain evidence="13">SNU_AA5</strain>
        <tissue evidence="13">Soma without cirri and trophi</tissue>
    </source>
</reference>
<keyword evidence="6 11" id="KW-0663">Pyridoxal phosphate</keyword>
<dbReference type="Pfam" id="PF00282">
    <property type="entry name" value="Pyridoxal_deC"/>
    <property type="match status" value="1"/>
</dbReference>
<dbReference type="InterPro" id="IPR015422">
    <property type="entry name" value="PyrdxlP-dep_Trfase_small"/>
</dbReference>
<dbReference type="EC" id="4.1.1.28" evidence="8"/>
<comment type="caution">
    <text evidence="13">The sequence shown here is derived from an EMBL/GenBank/DDBJ whole genome shotgun (WGS) entry which is preliminary data.</text>
</comment>
<name>A0A6A4W0D9_AMPAM</name>
<evidence type="ECO:0000256" key="1">
    <source>
        <dbReference type="ARBA" id="ARBA00001933"/>
    </source>
</evidence>
<sequence length="517" mass="57812">MGPDEFRRAGHQLVDYIADYQETVRDRPVTPDVRPGYMRRLVPAAPPERPEPWDDVMADIERVIMPGMSHWHSPQFHAYYPVGNSYPALLADMLSDALGCVGIAWASAPACTELEVIMMDWLAQLLQLPEQFMFSSGRGGGGVIQGSACESTLITLLAARSCKVNEFLRASGTVHNEHGDPVVTPDRAALLPKLVAFASDQAHSSVTRASLLSGLRIRTLPSDSNASLRGDTLTKAVEEELRAGNIPFYVLAALGTTASCAYDNLTELGPICERFGLWLHIDAAYAGAACVCPEFRHIIDGIEHATSFNFNPHKFLLTNLDCSALWVRRSRDLTDVFEVNALFLKTPFSEMPSYRHWAIQLSRRFRALKLWFVMRLYGADGLRAHIRRQVKLAKEFEALVRGDDRFEVAAPVTLGLVCFRLKKYGNMINDHLLARINGARRIHMVPAMLPGETYVLRFVVCSRYTESRDVQFAWSEVQKHTDELLSSAEVLGRGKMLWSSVRAASIGLRLFHSWHSV</sequence>
<dbReference type="GO" id="GO:0042423">
    <property type="term" value="P:catecholamine biosynthetic process"/>
    <property type="evidence" value="ECO:0007669"/>
    <property type="project" value="UniProtKB-KW"/>
</dbReference>
<evidence type="ECO:0000256" key="12">
    <source>
        <dbReference type="RuleBase" id="RU000382"/>
    </source>
</evidence>
<dbReference type="SUPFAM" id="SSF53383">
    <property type="entry name" value="PLP-dependent transferases"/>
    <property type="match status" value="1"/>
</dbReference>
<comment type="cofactor">
    <cofactor evidence="1 11 12">
        <name>pyridoxal 5'-phosphate</name>
        <dbReference type="ChEBI" id="CHEBI:597326"/>
    </cofactor>
</comment>
<keyword evidence="7 12" id="KW-0456">Lyase</keyword>
<dbReference type="InterPro" id="IPR002129">
    <property type="entry name" value="PyrdxlP-dep_de-COase"/>
</dbReference>
<dbReference type="AlphaFoldDB" id="A0A6A4W0D9"/>
<dbReference type="GO" id="GO:0030170">
    <property type="term" value="F:pyridoxal phosphate binding"/>
    <property type="evidence" value="ECO:0007669"/>
    <property type="project" value="InterPro"/>
</dbReference>
<dbReference type="GO" id="GO:0004058">
    <property type="term" value="F:aromatic-L-amino-acid decarboxylase activity"/>
    <property type="evidence" value="ECO:0007669"/>
    <property type="project" value="UniProtKB-EC"/>
</dbReference>
<evidence type="ECO:0000256" key="11">
    <source>
        <dbReference type="PIRSR" id="PIRSR602129-50"/>
    </source>
</evidence>
<dbReference type="FunFam" id="1.20.1340.10:FF:000001">
    <property type="entry name" value="Histidine decarboxylase"/>
    <property type="match status" value="1"/>
</dbReference>
<dbReference type="Gene3D" id="3.90.1150.10">
    <property type="entry name" value="Aspartate Aminotransferase, domain 1"/>
    <property type="match status" value="1"/>
</dbReference>
<evidence type="ECO:0000256" key="2">
    <source>
        <dbReference type="ARBA" id="ARBA00009533"/>
    </source>
</evidence>
<dbReference type="PANTHER" id="PTHR11999:SF167">
    <property type="entry name" value="AROMATIC-L-AMINO-ACID DECARBOXYLASE"/>
    <property type="match status" value="1"/>
</dbReference>
<dbReference type="InterPro" id="IPR010977">
    <property type="entry name" value="Aromatic_deC"/>
</dbReference>
<organism evidence="13 14">
    <name type="scientific">Amphibalanus amphitrite</name>
    <name type="common">Striped barnacle</name>
    <name type="synonym">Balanus amphitrite</name>
    <dbReference type="NCBI Taxonomy" id="1232801"/>
    <lineage>
        <taxon>Eukaryota</taxon>
        <taxon>Metazoa</taxon>
        <taxon>Ecdysozoa</taxon>
        <taxon>Arthropoda</taxon>
        <taxon>Crustacea</taxon>
        <taxon>Multicrustacea</taxon>
        <taxon>Cirripedia</taxon>
        <taxon>Thoracica</taxon>
        <taxon>Thoracicalcarea</taxon>
        <taxon>Balanomorpha</taxon>
        <taxon>Balanoidea</taxon>
        <taxon>Balanidae</taxon>
        <taxon>Amphibalaninae</taxon>
        <taxon>Amphibalanus</taxon>
    </lineage>
</organism>
<keyword evidence="4" id="KW-0127">Catecholamine biosynthesis</keyword>
<dbReference type="CDD" id="cd06450">
    <property type="entry name" value="DOPA_deC_like"/>
    <property type="match status" value="1"/>
</dbReference>
<dbReference type="EMBL" id="VIIS01001241">
    <property type="protein sequence ID" value="KAF0300676.1"/>
    <property type="molecule type" value="Genomic_DNA"/>
</dbReference>
<evidence type="ECO:0000313" key="13">
    <source>
        <dbReference type="EMBL" id="KAF0300676.1"/>
    </source>
</evidence>
<dbReference type="PANTHER" id="PTHR11999">
    <property type="entry name" value="GROUP II PYRIDOXAL-5-PHOSPHATE DECARBOXYLASE"/>
    <property type="match status" value="1"/>
</dbReference>
<comment type="subunit">
    <text evidence="3">Homodimer.</text>
</comment>
<keyword evidence="5" id="KW-0210">Decarboxylase</keyword>
<dbReference type="Gene3D" id="3.40.640.10">
    <property type="entry name" value="Type I PLP-dependent aspartate aminotransferase-like (Major domain)"/>
    <property type="match status" value="1"/>
</dbReference>
<evidence type="ECO:0000256" key="4">
    <source>
        <dbReference type="ARBA" id="ARBA00022584"/>
    </source>
</evidence>
<dbReference type="PRINTS" id="PR00800">
    <property type="entry name" value="YHDCRBOXLASE"/>
</dbReference>
<evidence type="ECO:0000256" key="6">
    <source>
        <dbReference type="ARBA" id="ARBA00022898"/>
    </source>
</evidence>